<gene>
    <name evidence="3" type="ORF">TSOC_007227</name>
</gene>
<keyword evidence="2" id="KW-0040">ANK repeat</keyword>
<dbReference type="EMBL" id="PGGS01000236">
    <property type="protein sequence ID" value="PNH06444.1"/>
    <property type="molecule type" value="Genomic_DNA"/>
</dbReference>
<dbReference type="PANTHER" id="PTHR46231">
    <property type="entry name" value="ANKYRIN REPEAT AND BTB/POZ DOMAIN-CONTAINING PROTEIN 1"/>
    <property type="match status" value="1"/>
</dbReference>
<keyword evidence="4" id="KW-1185">Reference proteome</keyword>
<dbReference type="InterPro" id="IPR011042">
    <property type="entry name" value="6-blade_b-propeller_TolB-like"/>
</dbReference>
<dbReference type="GO" id="GO:0005737">
    <property type="term" value="C:cytoplasm"/>
    <property type="evidence" value="ECO:0007669"/>
    <property type="project" value="TreeGrafter"/>
</dbReference>
<organism evidence="3 4">
    <name type="scientific">Tetrabaena socialis</name>
    <dbReference type="NCBI Taxonomy" id="47790"/>
    <lineage>
        <taxon>Eukaryota</taxon>
        <taxon>Viridiplantae</taxon>
        <taxon>Chlorophyta</taxon>
        <taxon>core chlorophytes</taxon>
        <taxon>Chlorophyceae</taxon>
        <taxon>CS clade</taxon>
        <taxon>Chlamydomonadales</taxon>
        <taxon>Tetrabaenaceae</taxon>
        <taxon>Tetrabaena</taxon>
    </lineage>
</organism>
<dbReference type="Proteomes" id="UP000236333">
    <property type="component" value="Unassembled WGS sequence"/>
</dbReference>
<dbReference type="AlphaFoldDB" id="A0A2J8A1Q8"/>
<feature type="non-terminal residue" evidence="3">
    <location>
        <position position="384"/>
    </location>
</feature>
<evidence type="ECO:0000313" key="4">
    <source>
        <dbReference type="Proteomes" id="UP000236333"/>
    </source>
</evidence>
<name>A0A2J8A1Q8_9CHLO</name>
<comment type="caution">
    <text evidence="3">The sequence shown here is derived from an EMBL/GenBank/DDBJ whole genome shotgun (WGS) entry which is preliminary data.</text>
</comment>
<dbReference type="GO" id="GO:0000151">
    <property type="term" value="C:ubiquitin ligase complex"/>
    <property type="evidence" value="ECO:0007669"/>
    <property type="project" value="TreeGrafter"/>
</dbReference>
<evidence type="ECO:0000256" key="1">
    <source>
        <dbReference type="ARBA" id="ARBA00022737"/>
    </source>
</evidence>
<protein>
    <recommendedName>
        <fullName evidence="5">NHL repeat-containing protein 2</fullName>
    </recommendedName>
</protein>
<evidence type="ECO:0000256" key="2">
    <source>
        <dbReference type="ARBA" id="ARBA00023043"/>
    </source>
</evidence>
<dbReference type="SUPFAM" id="SSF101898">
    <property type="entry name" value="NHL repeat"/>
    <property type="match status" value="1"/>
</dbReference>
<accession>A0A2J8A1Q8</accession>
<dbReference type="InterPro" id="IPR044515">
    <property type="entry name" value="ABTB1"/>
</dbReference>
<proteinExistence type="predicted"/>
<dbReference type="Gene3D" id="2.120.10.30">
    <property type="entry name" value="TolB, C-terminal domain"/>
    <property type="match status" value="2"/>
</dbReference>
<dbReference type="PANTHER" id="PTHR46231:SF1">
    <property type="entry name" value="ANKYRIN REPEAT AND BTB_POZ DOMAIN-CONTAINING PROTEIN 1"/>
    <property type="match status" value="1"/>
</dbReference>
<reference evidence="3 4" key="1">
    <citation type="journal article" date="2017" name="Mol. Biol. Evol.">
        <title>The 4-celled Tetrabaena socialis nuclear genome reveals the essential components for genetic control of cell number at the origin of multicellularity in the volvocine lineage.</title>
        <authorList>
            <person name="Featherston J."/>
            <person name="Arakaki Y."/>
            <person name="Hanschen E.R."/>
            <person name="Ferris P.J."/>
            <person name="Michod R.E."/>
            <person name="Olson B.J.S.C."/>
            <person name="Nozaki H."/>
            <person name="Durand P.M."/>
        </authorList>
    </citation>
    <scope>NUCLEOTIDE SEQUENCE [LARGE SCALE GENOMIC DNA]</scope>
    <source>
        <strain evidence="3 4">NIES-571</strain>
    </source>
</reference>
<keyword evidence="1" id="KW-0677">Repeat</keyword>
<evidence type="ECO:0008006" key="5">
    <source>
        <dbReference type="Google" id="ProtNLM"/>
    </source>
</evidence>
<sequence length="384" mass="38704">MHFFRCDVPADDCGGVVTRVLPGGRPGEAASTQTLVACGNELRPLSGADGLSGLELGPPLQLYADPAAREGEPAAARQPYVPVKLLCPVWDPHTSSIYMRDGYATLRLASDDTVTVVAGAVEEKGDADGPGRTARFGNPGYLVSDGAGSLYVADGRGIRKLQLPPGVGPVAGQVGMQLQAAAGAGPMAALAAAGGPEVLVSTLVPRAPADIVGLAFGGSGNGGRSSSGSLLFMTDAALYRLPLDDPTAAALLLAGEEGAYGAADGRGADARFRSVLGIALDGEGSVYMADWVDDDTTALGRVAADGTVTTIGPSLGGSVGLPAILPNGCLALNDFIEGALNVLGLGLKLPRGHAAATPWPHIVPPTWARCWAGSPTAPPTSPSW</sequence>
<evidence type="ECO:0000313" key="3">
    <source>
        <dbReference type="EMBL" id="PNH06444.1"/>
    </source>
</evidence>